<feature type="domain" description="Glycosyltransferase 2-like" evidence="1">
    <location>
        <begin position="174"/>
        <end position="292"/>
    </location>
</feature>
<comment type="caution">
    <text evidence="2">The sequence shown here is derived from an EMBL/GenBank/DDBJ whole genome shotgun (WGS) entry which is preliminary data.</text>
</comment>
<organism evidence="2 3">
    <name type="scientific">Alicyclobacillus fodiniaquatilis</name>
    <dbReference type="NCBI Taxonomy" id="1661150"/>
    <lineage>
        <taxon>Bacteria</taxon>
        <taxon>Bacillati</taxon>
        <taxon>Bacillota</taxon>
        <taxon>Bacilli</taxon>
        <taxon>Bacillales</taxon>
        <taxon>Alicyclobacillaceae</taxon>
        <taxon>Alicyclobacillus</taxon>
    </lineage>
</organism>
<sequence>MKDNVSVLKMILGSSRGSIAAYCAHAEARIARIDTPWVVWGGPFDTWHIEHPHVLEMLLQHRCQDVDVVEIEQKSKDNPAGRATVGRPVLWRTKTLQKLLSQNPPVIPSLQFLTYDLAAHIPLEAHARISQAESGLNHNRAQPLVPTDEAHALILPLLSTQINANPVTADIKVSVITCAYNRGADISWCIRSVMAQSADNWEMLIVDDGSTDQTPDWLRGVAHPRIRILRNEQNLGKARALNRGLAAANGDYVLELDADDWLTPHAVQALSQAMDERDHRVGMLTGQHHLWYRDRRRDLYYRGLFGGGQYWKFDRKEALPPIPRFYRANALRAVGGWPTDDLSSGRLFEDIAICTNLLKKYQIDTLETPLYHRVIHAQSISQQNTDKYPHWATRWFAD</sequence>
<evidence type="ECO:0000313" key="2">
    <source>
        <dbReference type="EMBL" id="MFD1677066.1"/>
    </source>
</evidence>
<dbReference type="PANTHER" id="PTHR43685">
    <property type="entry name" value="GLYCOSYLTRANSFERASE"/>
    <property type="match status" value="1"/>
</dbReference>
<dbReference type="InterPro" id="IPR050834">
    <property type="entry name" value="Glycosyltransf_2"/>
</dbReference>
<gene>
    <name evidence="2" type="ORF">ACFSB2_20535</name>
</gene>
<dbReference type="CDD" id="cd00761">
    <property type="entry name" value="Glyco_tranf_GTA_type"/>
    <property type="match status" value="1"/>
</dbReference>
<dbReference type="Gene3D" id="3.90.550.10">
    <property type="entry name" value="Spore Coat Polysaccharide Biosynthesis Protein SpsA, Chain A"/>
    <property type="match status" value="1"/>
</dbReference>
<accession>A0ABW4JKY3</accession>
<evidence type="ECO:0000259" key="1">
    <source>
        <dbReference type="Pfam" id="PF00535"/>
    </source>
</evidence>
<dbReference type="Proteomes" id="UP001597079">
    <property type="component" value="Unassembled WGS sequence"/>
</dbReference>
<keyword evidence="3" id="KW-1185">Reference proteome</keyword>
<dbReference type="InterPro" id="IPR029044">
    <property type="entry name" value="Nucleotide-diphossugar_trans"/>
</dbReference>
<name>A0ABW4JKY3_9BACL</name>
<evidence type="ECO:0000313" key="3">
    <source>
        <dbReference type="Proteomes" id="UP001597079"/>
    </source>
</evidence>
<dbReference type="RefSeq" id="WP_377944975.1">
    <property type="nucleotide sequence ID" value="NZ_JBHUCX010000083.1"/>
</dbReference>
<dbReference type="EMBL" id="JBHUCX010000083">
    <property type="protein sequence ID" value="MFD1677066.1"/>
    <property type="molecule type" value="Genomic_DNA"/>
</dbReference>
<reference evidence="3" key="1">
    <citation type="journal article" date="2019" name="Int. J. Syst. Evol. Microbiol.">
        <title>The Global Catalogue of Microorganisms (GCM) 10K type strain sequencing project: providing services to taxonomists for standard genome sequencing and annotation.</title>
        <authorList>
            <consortium name="The Broad Institute Genomics Platform"/>
            <consortium name="The Broad Institute Genome Sequencing Center for Infectious Disease"/>
            <person name="Wu L."/>
            <person name="Ma J."/>
        </authorList>
    </citation>
    <scope>NUCLEOTIDE SEQUENCE [LARGE SCALE GENOMIC DNA]</scope>
    <source>
        <strain evidence="3">CGMCC 1.12286</strain>
    </source>
</reference>
<dbReference type="SUPFAM" id="SSF53448">
    <property type="entry name" value="Nucleotide-diphospho-sugar transferases"/>
    <property type="match status" value="1"/>
</dbReference>
<dbReference type="Pfam" id="PF00535">
    <property type="entry name" value="Glycos_transf_2"/>
    <property type="match status" value="1"/>
</dbReference>
<protein>
    <submittedName>
        <fullName evidence="2">Glycosyltransferase family 2 protein</fullName>
    </submittedName>
</protein>
<dbReference type="PANTHER" id="PTHR43685:SF2">
    <property type="entry name" value="GLYCOSYLTRANSFERASE 2-LIKE DOMAIN-CONTAINING PROTEIN"/>
    <property type="match status" value="1"/>
</dbReference>
<dbReference type="InterPro" id="IPR001173">
    <property type="entry name" value="Glyco_trans_2-like"/>
</dbReference>
<proteinExistence type="predicted"/>